<feature type="coiled-coil region" evidence="10">
    <location>
        <begin position="355"/>
        <end position="382"/>
    </location>
</feature>
<feature type="domain" description="THUMP" evidence="11">
    <location>
        <begin position="59"/>
        <end position="164"/>
    </location>
</feature>
<dbReference type="SUPFAM" id="SSF143437">
    <property type="entry name" value="THUMP domain-like"/>
    <property type="match status" value="1"/>
</dbReference>
<feature type="binding site" evidence="9">
    <location>
        <position position="296"/>
    </location>
    <ligand>
        <name>ATP</name>
        <dbReference type="ChEBI" id="CHEBI:30616"/>
    </ligand>
</feature>
<evidence type="ECO:0000256" key="9">
    <source>
        <dbReference type="HAMAP-Rule" id="MF_00021"/>
    </source>
</evidence>
<dbReference type="PROSITE" id="PS51165">
    <property type="entry name" value="THUMP"/>
    <property type="match status" value="1"/>
</dbReference>
<accession>A0ABY8PP84</accession>
<evidence type="ECO:0000256" key="5">
    <source>
        <dbReference type="ARBA" id="ARBA00022741"/>
    </source>
</evidence>
<evidence type="ECO:0000256" key="2">
    <source>
        <dbReference type="ARBA" id="ARBA00022490"/>
    </source>
</evidence>
<proteinExistence type="inferred from homology"/>
<feature type="binding site" evidence="9">
    <location>
        <begin position="182"/>
        <end position="183"/>
    </location>
    <ligand>
        <name>ATP</name>
        <dbReference type="ChEBI" id="CHEBI:30616"/>
    </ligand>
</feature>
<evidence type="ECO:0000256" key="1">
    <source>
        <dbReference type="ARBA" id="ARBA00004496"/>
    </source>
</evidence>
<dbReference type="InterPro" id="IPR014729">
    <property type="entry name" value="Rossmann-like_a/b/a_fold"/>
</dbReference>
<dbReference type="InterPro" id="IPR049961">
    <property type="entry name" value="ThiI_N"/>
</dbReference>
<keyword evidence="8 9" id="KW-0784">Thiamine biosynthesis</keyword>
<dbReference type="HAMAP" id="MF_00021">
    <property type="entry name" value="ThiI"/>
    <property type="match status" value="1"/>
</dbReference>
<dbReference type="EMBL" id="CP069362">
    <property type="protein sequence ID" value="WGS64442.1"/>
    <property type="molecule type" value="Genomic_DNA"/>
</dbReference>
<evidence type="ECO:0000256" key="3">
    <source>
        <dbReference type="ARBA" id="ARBA00022555"/>
    </source>
</evidence>
<keyword evidence="3 9" id="KW-0820">tRNA-binding</keyword>
<protein>
    <recommendedName>
        <fullName evidence="9">Probable tRNA sulfurtransferase</fullName>
        <ecNumber evidence="9">2.8.1.4</ecNumber>
    </recommendedName>
    <alternativeName>
        <fullName evidence="9">Sulfur carrier protein ThiS sulfurtransferase</fullName>
    </alternativeName>
    <alternativeName>
        <fullName evidence="9">Thiamine biosynthesis protein ThiI</fullName>
    </alternativeName>
    <alternativeName>
        <fullName evidence="9">tRNA 4-thiouridine synthase</fullName>
    </alternativeName>
</protein>
<dbReference type="InterPro" id="IPR004114">
    <property type="entry name" value="THUMP_dom"/>
</dbReference>
<dbReference type="RefSeq" id="WP_280998095.1">
    <property type="nucleotide sequence ID" value="NZ_CP069362.1"/>
</dbReference>
<comment type="pathway">
    <text evidence="9">Cofactor biosynthesis; thiamine diphosphate biosynthesis.</text>
</comment>
<feature type="binding site" evidence="9">
    <location>
        <begin position="207"/>
        <end position="208"/>
    </location>
    <ligand>
        <name>ATP</name>
        <dbReference type="ChEBI" id="CHEBI:30616"/>
    </ligand>
</feature>
<dbReference type="Pfam" id="PF22025">
    <property type="entry name" value="ThiI_fer"/>
    <property type="match status" value="1"/>
</dbReference>
<feature type="binding site" evidence="9">
    <location>
        <position position="287"/>
    </location>
    <ligand>
        <name>ATP</name>
        <dbReference type="ChEBI" id="CHEBI:30616"/>
    </ligand>
</feature>
<comment type="catalytic activity">
    <reaction evidence="9">
        <text>[ThiI sulfur-carrier protein]-S-sulfanyl-L-cysteine + a uridine in tRNA + 2 reduced [2Fe-2S]-[ferredoxin] + ATP + H(+) = [ThiI sulfur-carrier protein]-L-cysteine + a 4-thiouridine in tRNA + 2 oxidized [2Fe-2S]-[ferredoxin] + AMP + diphosphate</text>
        <dbReference type="Rhea" id="RHEA:24176"/>
        <dbReference type="Rhea" id="RHEA-COMP:10000"/>
        <dbReference type="Rhea" id="RHEA-COMP:10001"/>
        <dbReference type="Rhea" id="RHEA-COMP:13337"/>
        <dbReference type="Rhea" id="RHEA-COMP:13338"/>
        <dbReference type="Rhea" id="RHEA-COMP:13339"/>
        <dbReference type="Rhea" id="RHEA-COMP:13340"/>
        <dbReference type="ChEBI" id="CHEBI:15378"/>
        <dbReference type="ChEBI" id="CHEBI:29950"/>
        <dbReference type="ChEBI" id="CHEBI:30616"/>
        <dbReference type="ChEBI" id="CHEBI:33019"/>
        <dbReference type="ChEBI" id="CHEBI:33737"/>
        <dbReference type="ChEBI" id="CHEBI:33738"/>
        <dbReference type="ChEBI" id="CHEBI:61963"/>
        <dbReference type="ChEBI" id="CHEBI:65315"/>
        <dbReference type="ChEBI" id="CHEBI:136798"/>
        <dbReference type="ChEBI" id="CHEBI:456215"/>
        <dbReference type="EC" id="2.8.1.4"/>
    </reaction>
</comment>
<dbReference type="InterPro" id="IPR054173">
    <property type="entry name" value="ThiI_fer"/>
</dbReference>
<reference evidence="12 13" key="1">
    <citation type="submission" date="2021-02" db="EMBL/GenBank/DDBJ databases">
        <title>Characterization of Marinitoga sp. nov. str. BP5-C20A.</title>
        <authorList>
            <person name="Erauso G."/>
            <person name="Postec A."/>
        </authorList>
    </citation>
    <scope>NUCLEOTIDE SEQUENCE [LARGE SCALE GENOMIC DNA]</scope>
    <source>
        <strain evidence="12 13">BP5-C20A</strain>
    </source>
</reference>
<dbReference type="InterPro" id="IPR020536">
    <property type="entry name" value="ThiI_AANH"/>
</dbReference>
<keyword evidence="4 9" id="KW-0808">Transferase</keyword>
<evidence type="ECO:0000313" key="12">
    <source>
        <dbReference type="EMBL" id="WGS64442.1"/>
    </source>
</evidence>
<dbReference type="PANTHER" id="PTHR43209:SF1">
    <property type="entry name" value="TRNA SULFURTRANSFERASE"/>
    <property type="match status" value="1"/>
</dbReference>
<dbReference type="NCBIfam" id="TIGR00342">
    <property type="entry name" value="tRNA uracil 4-sulfurtransferase ThiI"/>
    <property type="match status" value="1"/>
</dbReference>
<keyword evidence="7 9" id="KW-0694">RNA-binding</keyword>
<sequence length="405" mass="46388">MYDFVVIKYSEIGTKGKNRKVFESKLMNNIVLQLNHKVNAKKIYGRIIVTPKENEKIDETMLNSLKKVFGIKSISPAIEVKKDYEDIKNNIIKLLKNKNIISGSFKIDARRTDKFFPIRSFDLNKNLGADILKEFPNLSVDVHNPDYLIRVEIRHEVSFVYFENIECFAGYPVGAGGKASIMLSGGIDSPVAAWIMMKRGMKLNAISFYSPPSNNEKTIMKLIELSKKLSEYYPFKFYHYIIPFTDVQIAIKNLNVESYSLILQRRSMLRIASKLAKHTNSQALITGENLGQVASQTLENMITISDATNMLILRPLVGYEKLEIVNKSQEIGTYDISIWPYKDSCVAFLPKNPATKSYSDKLKKYEERINDLEKLENDVLNKSLVYVIKNGRVLENYIFSDNEVL</sequence>
<evidence type="ECO:0000256" key="7">
    <source>
        <dbReference type="ARBA" id="ARBA00022884"/>
    </source>
</evidence>
<organism evidence="12 13">
    <name type="scientific">Marinitoga aeolica</name>
    <dbReference type="NCBI Taxonomy" id="2809031"/>
    <lineage>
        <taxon>Bacteria</taxon>
        <taxon>Thermotogati</taxon>
        <taxon>Thermotogota</taxon>
        <taxon>Thermotogae</taxon>
        <taxon>Petrotogales</taxon>
        <taxon>Petrotogaceae</taxon>
        <taxon>Marinitoga</taxon>
    </lineage>
</organism>
<keyword evidence="5 9" id="KW-0547">Nucleotide-binding</keyword>
<dbReference type="Pfam" id="PF02926">
    <property type="entry name" value="THUMP"/>
    <property type="match status" value="1"/>
</dbReference>
<dbReference type="InterPro" id="IPR049962">
    <property type="entry name" value="THUMP_ThiI"/>
</dbReference>
<evidence type="ECO:0000256" key="10">
    <source>
        <dbReference type="SAM" id="Coils"/>
    </source>
</evidence>
<dbReference type="Pfam" id="PF02568">
    <property type="entry name" value="ThiI"/>
    <property type="match status" value="1"/>
</dbReference>
<dbReference type="Proteomes" id="UP001232493">
    <property type="component" value="Chromosome"/>
</dbReference>
<dbReference type="Gene3D" id="3.30.2130.30">
    <property type="match status" value="1"/>
</dbReference>
<evidence type="ECO:0000313" key="13">
    <source>
        <dbReference type="Proteomes" id="UP001232493"/>
    </source>
</evidence>
<evidence type="ECO:0000256" key="4">
    <source>
        <dbReference type="ARBA" id="ARBA00022679"/>
    </source>
</evidence>
<evidence type="ECO:0000259" key="11">
    <source>
        <dbReference type="PROSITE" id="PS51165"/>
    </source>
</evidence>
<dbReference type="SUPFAM" id="SSF52402">
    <property type="entry name" value="Adenine nucleotide alpha hydrolases-like"/>
    <property type="match status" value="1"/>
</dbReference>
<comment type="subcellular location">
    <subcellularLocation>
        <location evidence="1 9">Cytoplasm</location>
    </subcellularLocation>
</comment>
<evidence type="ECO:0000256" key="8">
    <source>
        <dbReference type="ARBA" id="ARBA00022977"/>
    </source>
</evidence>
<dbReference type="InterPro" id="IPR050102">
    <property type="entry name" value="tRNA_sulfurtransferase_ThiI"/>
</dbReference>
<gene>
    <name evidence="9 12" type="primary">thiI</name>
    <name evidence="12" type="ORF">JRV97_08675</name>
</gene>
<dbReference type="InterPro" id="IPR003720">
    <property type="entry name" value="tRNA_STrfase"/>
</dbReference>
<dbReference type="CDD" id="cd01712">
    <property type="entry name" value="PPase_ThiI"/>
    <property type="match status" value="1"/>
</dbReference>
<dbReference type="EC" id="2.8.1.4" evidence="9"/>
<comment type="function">
    <text evidence="9">Catalyzes the ATP-dependent transfer of a sulfur to tRNA to produce 4-thiouridine in position 8 of tRNAs, which functions as a near-UV photosensor. Also catalyzes the transfer of sulfur to the sulfur carrier protein ThiS, forming ThiS-thiocarboxylate. This is a step in the synthesis of thiazole, in the thiamine biosynthesis pathway. The sulfur is donated as persulfide by IscS.</text>
</comment>
<keyword evidence="2 9" id="KW-0963">Cytoplasm</keyword>
<dbReference type="SMART" id="SM00981">
    <property type="entry name" value="THUMP"/>
    <property type="match status" value="1"/>
</dbReference>
<evidence type="ECO:0000256" key="6">
    <source>
        <dbReference type="ARBA" id="ARBA00022840"/>
    </source>
</evidence>
<comment type="catalytic activity">
    <reaction evidence="9">
        <text>[ThiS sulfur-carrier protein]-C-terminal Gly-Gly-AMP + S-sulfanyl-L-cysteinyl-[cysteine desulfurase] + AH2 = [ThiS sulfur-carrier protein]-C-terminal-Gly-aminoethanethioate + L-cysteinyl-[cysteine desulfurase] + A + AMP + 2 H(+)</text>
        <dbReference type="Rhea" id="RHEA:43340"/>
        <dbReference type="Rhea" id="RHEA-COMP:12157"/>
        <dbReference type="Rhea" id="RHEA-COMP:12158"/>
        <dbReference type="Rhea" id="RHEA-COMP:12910"/>
        <dbReference type="Rhea" id="RHEA-COMP:19908"/>
        <dbReference type="ChEBI" id="CHEBI:13193"/>
        <dbReference type="ChEBI" id="CHEBI:15378"/>
        <dbReference type="ChEBI" id="CHEBI:17499"/>
        <dbReference type="ChEBI" id="CHEBI:29950"/>
        <dbReference type="ChEBI" id="CHEBI:61963"/>
        <dbReference type="ChEBI" id="CHEBI:90618"/>
        <dbReference type="ChEBI" id="CHEBI:232372"/>
        <dbReference type="ChEBI" id="CHEBI:456215"/>
    </reaction>
</comment>
<keyword evidence="6 9" id="KW-0067">ATP-binding</keyword>
<keyword evidence="13" id="KW-1185">Reference proteome</keyword>
<dbReference type="CDD" id="cd11716">
    <property type="entry name" value="THUMP_ThiI"/>
    <property type="match status" value="1"/>
</dbReference>
<comment type="similarity">
    <text evidence="9">Belongs to the ThiI family.</text>
</comment>
<feature type="binding site" evidence="9">
    <location>
        <position position="265"/>
    </location>
    <ligand>
        <name>ATP</name>
        <dbReference type="ChEBI" id="CHEBI:30616"/>
    </ligand>
</feature>
<dbReference type="PANTHER" id="PTHR43209">
    <property type="entry name" value="TRNA SULFURTRANSFERASE"/>
    <property type="match status" value="1"/>
</dbReference>
<dbReference type="Gene3D" id="3.40.50.620">
    <property type="entry name" value="HUPs"/>
    <property type="match status" value="1"/>
</dbReference>
<keyword evidence="10" id="KW-0175">Coiled coil</keyword>
<name>A0ABY8PP84_9BACT</name>